<sequence>MCACSRKMYRTQFSKWNWRKYKPRSTSNKPTRRRPPLAGEQTCLRSVSRRTSVKSTLLDPCTNSRGTPFIESIKEHATRLTWLRLPVDDEMSRHKFRTIRHMSLFLGYCPPEINPCRLNKSNWIMSGFYHGLGMLLSGNHKFARIYLDWSFSQISLVLHCSNWEALLKVCLLEPYSLLGLSLGRISSESCKDGPLLDCHRILDDALKIYLDYVTRLIRIRLGDHPMASAVAGMRYAFTETPGHWSHFSLFLQEEVIGEMIRVGRIHLSRDVIFLQDNSIVRCQV</sequence>
<dbReference type="AlphaFoldDB" id="A0AA39XD05"/>
<protein>
    <submittedName>
        <fullName evidence="2">Uncharacterized protein</fullName>
    </submittedName>
</protein>
<dbReference type="Proteomes" id="UP001175000">
    <property type="component" value="Unassembled WGS sequence"/>
</dbReference>
<evidence type="ECO:0000313" key="3">
    <source>
        <dbReference type="Proteomes" id="UP001175000"/>
    </source>
</evidence>
<gene>
    <name evidence="2" type="ORF">B0T14DRAFT_2580</name>
</gene>
<reference evidence="2" key="1">
    <citation type="submission" date="2023-06" db="EMBL/GenBank/DDBJ databases">
        <title>Genome-scale phylogeny and comparative genomics of the fungal order Sordariales.</title>
        <authorList>
            <consortium name="Lawrence Berkeley National Laboratory"/>
            <person name="Hensen N."/>
            <person name="Bonometti L."/>
            <person name="Westerberg I."/>
            <person name="Brannstrom I.O."/>
            <person name="Guillou S."/>
            <person name="Cros-Aarteil S."/>
            <person name="Calhoun S."/>
            <person name="Haridas S."/>
            <person name="Kuo A."/>
            <person name="Mondo S."/>
            <person name="Pangilinan J."/>
            <person name="Riley R."/>
            <person name="Labutti K."/>
            <person name="Andreopoulos B."/>
            <person name="Lipzen A."/>
            <person name="Chen C."/>
            <person name="Yanf M."/>
            <person name="Daum C."/>
            <person name="Ng V."/>
            <person name="Clum A."/>
            <person name="Steindorff A."/>
            <person name="Ohm R."/>
            <person name="Martin F."/>
            <person name="Silar P."/>
            <person name="Natvig D."/>
            <person name="Lalanne C."/>
            <person name="Gautier V."/>
            <person name="Ament-Velasquez S.L."/>
            <person name="Kruys A."/>
            <person name="Hutchinson M.I."/>
            <person name="Powell A.J."/>
            <person name="Barry K."/>
            <person name="Miller A.N."/>
            <person name="Grigoriev I.V."/>
            <person name="Debuchy R."/>
            <person name="Gladieux P."/>
            <person name="Thoren M.H."/>
            <person name="Johannesson H."/>
        </authorList>
    </citation>
    <scope>NUCLEOTIDE SEQUENCE</scope>
    <source>
        <strain evidence="2">CBS 606.72</strain>
    </source>
</reference>
<organism evidence="2 3">
    <name type="scientific">Immersiella caudata</name>
    <dbReference type="NCBI Taxonomy" id="314043"/>
    <lineage>
        <taxon>Eukaryota</taxon>
        <taxon>Fungi</taxon>
        <taxon>Dikarya</taxon>
        <taxon>Ascomycota</taxon>
        <taxon>Pezizomycotina</taxon>
        <taxon>Sordariomycetes</taxon>
        <taxon>Sordariomycetidae</taxon>
        <taxon>Sordariales</taxon>
        <taxon>Lasiosphaeriaceae</taxon>
        <taxon>Immersiella</taxon>
    </lineage>
</organism>
<keyword evidence="3" id="KW-1185">Reference proteome</keyword>
<feature type="region of interest" description="Disordered" evidence="1">
    <location>
        <begin position="21"/>
        <end position="41"/>
    </location>
</feature>
<evidence type="ECO:0000313" key="2">
    <source>
        <dbReference type="EMBL" id="KAK0631391.1"/>
    </source>
</evidence>
<dbReference type="EMBL" id="JAULSU010000001">
    <property type="protein sequence ID" value="KAK0631391.1"/>
    <property type="molecule type" value="Genomic_DNA"/>
</dbReference>
<evidence type="ECO:0000256" key="1">
    <source>
        <dbReference type="SAM" id="MobiDB-lite"/>
    </source>
</evidence>
<accession>A0AA39XD05</accession>
<name>A0AA39XD05_9PEZI</name>
<proteinExistence type="predicted"/>
<comment type="caution">
    <text evidence="2">The sequence shown here is derived from an EMBL/GenBank/DDBJ whole genome shotgun (WGS) entry which is preliminary data.</text>
</comment>